<dbReference type="GO" id="GO:0016042">
    <property type="term" value="P:lipid catabolic process"/>
    <property type="evidence" value="ECO:0007669"/>
    <property type="project" value="UniProtKB-KW"/>
</dbReference>
<dbReference type="SUPFAM" id="SSF53474">
    <property type="entry name" value="alpha/beta-Hydrolases"/>
    <property type="match status" value="1"/>
</dbReference>
<proteinExistence type="predicted"/>
<evidence type="ECO:0000256" key="1">
    <source>
        <dbReference type="ARBA" id="ARBA00022801"/>
    </source>
</evidence>
<dbReference type="PANTHER" id="PTHR10272">
    <property type="entry name" value="PLATELET-ACTIVATING FACTOR ACETYLHYDROLASE"/>
    <property type="match status" value="1"/>
</dbReference>
<feature type="transmembrane region" description="Helical" evidence="4">
    <location>
        <begin position="81"/>
        <end position="98"/>
    </location>
</feature>
<evidence type="ECO:0000259" key="5">
    <source>
        <dbReference type="Pfam" id="PF01738"/>
    </source>
</evidence>
<keyword evidence="2" id="KW-0442">Lipid degradation</keyword>
<protein>
    <submittedName>
        <fullName evidence="6">Dienelactone hydrolase</fullName>
    </submittedName>
</protein>
<dbReference type="PANTHER" id="PTHR10272:SF0">
    <property type="entry name" value="PLATELET-ACTIVATING FACTOR ACETYLHYDROLASE"/>
    <property type="match status" value="1"/>
</dbReference>
<reference evidence="6 7" key="1">
    <citation type="journal article" date="2016" name="Int. J. Syst. Evol. Microbiol.">
        <title>Acidipila dinghuensis sp. nov., an acidobacterium isolated from forest soil.</title>
        <authorList>
            <person name="Jiang Y.W."/>
            <person name="Wang J."/>
            <person name="Chen M.H."/>
            <person name="Lv Y.Y."/>
            <person name="Qiu L.H."/>
        </authorList>
    </citation>
    <scope>NUCLEOTIDE SEQUENCE [LARGE SCALE GENOMIC DNA]</scope>
    <source>
        <strain evidence="6 7">DHOF10</strain>
    </source>
</reference>
<evidence type="ECO:0000256" key="2">
    <source>
        <dbReference type="ARBA" id="ARBA00022963"/>
    </source>
</evidence>
<evidence type="ECO:0000256" key="3">
    <source>
        <dbReference type="ARBA" id="ARBA00023098"/>
    </source>
</evidence>
<dbReference type="InterPro" id="IPR002925">
    <property type="entry name" value="Dienelactn_hydro"/>
</dbReference>
<evidence type="ECO:0000256" key="4">
    <source>
        <dbReference type="SAM" id="Phobius"/>
    </source>
</evidence>
<evidence type="ECO:0000313" key="6">
    <source>
        <dbReference type="EMBL" id="RXS97491.1"/>
    </source>
</evidence>
<dbReference type="Pfam" id="PF01738">
    <property type="entry name" value="DLH"/>
    <property type="match status" value="1"/>
</dbReference>
<dbReference type="InterPro" id="IPR029058">
    <property type="entry name" value="AB_hydrolase_fold"/>
</dbReference>
<keyword evidence="4" id="KW-0812">Transmembrane</keyword>
<dbReference type="GO" id="GO:0003847">
    <property type="term" value="F:1-alkyl-2-acetylglycerophosphocholine esterase activity"/>
    <property type="evidence" value="ECO:0007669"/>
    <property type="project" value="TreeGrafter"/>
</dbReference>
<keyword evidence="1 6" id="KW-0378">Hydrolase</keyword>
<dbReference type="OrthoDB" id="9814760at2"/>
<gene>
    <name evidence="6" type="ORF">ESZ00_06255</name>
</gene>
<organism evidence="6 7">
    <name type="scientific">Silvibacterium dinghuense</name>
    <dbReference type="NCBI Taxonomy" id="1560006"/>
    <lineage>
        <taxon>Bacteria</taxon>
        <taxon>Pseudomonadati</taxon>
        <taxon>Acidobacteriota</taxon>
        <taxon>Terriglobia</taxon>
        <taxon>Terriglobales</taxon>
        <taxon>Acidobacteriaceae</taxon>
        <taxon>Silvibacterium</taxon>
    </lineage>
</organism>
<dbReference type="Proteomes" id="UP000290253">
    <property type="component" value="Unassembled WGS sequence"/>
</dbReference>
<accession>A0A4Q1SIP7</accession>
<dbReference type="Gene3D" id="3.40.50.1820">
    <property type="entry name" value="alpha/beta hydrolase"/>
    <property type="match status" value="2"/>
</dbReference>
<evidence type="ECO:0000313" key="7">
    <source>
        <dbReference type="Proteomes" id="UP000290253"/>
    </source>
</evidence>
<sequence>MEGLFLMNRSSKENDQTTGAIVSWTHSLPRFVRYSRACLAQLRLIDQTLETLLNIIGAMSVFMSTRLLLNFNGRIGRMRLLFGLVVLLITGVSISALAETAFQFTGAPGPYSVGFRAVIEHDSSRTYGPRFDSMGAPVTDNRARPIQTLIWYPAVKSKADHMNYGNYLDLFASEEGAPATAAQAEQTVLTRKKDYTADADPTSQMRATNEAKPDEGKYPLVIYAPSYGGPAFENADLCEYLASYGYVVIASPSIGAHSFNMIGGIEGAELQARDISFLIGFAQTLRNVDLSHIAVIGYSWGGLSNFFAAAQDDRIGALIALDGSARYFPKLIKDSKYVQPQNMTIPLLFFTRGEIPLESLTGADMSGNVLNEMVHSDVYIVRMHDMRHGEFSSMHQRSPAYWLRHPPEEYSQQETSKSYEWIARYTLNFLNLTLKNDIAGKAFLIAAPAKNGVSDHMLAVDFRPAKENPTSPKP</sequence>
<feature type="transmembrane region" description="Helical" evidence="4">
    <location>
        <begin position="51"/>
        <end position="69"/>
    </location>
</feature>
<comment type="caution">
    <text evidence="6">The sequence shown here is derived from an EMBL/GenBank/DDBJ whole genome shotgun (WGS) entry which is preliminary data.</text>
</comment>
<keyword evidence="3" id="KW-0443">Lipid metabolism</keyword>
<name>A0A4Q1SIP7_9BACT</name>
<dbReference type="AlphaFoldDB" id="A0A4Q1SIP7"/>
<dbReference type="EMBL" id="SDMK01000001">
    <property type="protein sequence ID" value="RXS97491.1"/>
    <property type="molecule type" value="Genomic_DNA"/>
</dbReference>
<keyword evidence="4" id="KW-1133">Transmembrane helix</keyword>
<keyword evidence="7" id="KW-1185">Reference proteome</keyword>
<keyword evidence="4" id="KW-0472">Membrane</keyword>
<feature type="domain" description="Dienelactone hydrolase" evidence="5">
    <location>
        <begin position="211"/>
        <end position="347"/>
    </location>
</feature>